<dbReference type="AlphaFoldDB" id="A0A5N5X4V4"/>
<evidence type="ECO:0000313" key="2">
    <source>
        <dbReference type="EMBL" id="KAB8075127.1"/>
    </source>
</evidence>
<sequence length="111" mass="12262">MDRPRAKPQPAASANRLPTIHSTPAIKRSVTSTTAVGHDEPGSISTHQVKGQNQEAINYSLQMKTALTELLNDGRVKGSTHGSRCLQNILMQTERDMRSERRKSLNAREAK</sequence>
<reference evidence="2 3" key="1">
    <citation type="submission" date="2019-04" db="EMBL/GenBank/DDBJ databases">
        <title>Friends and foes A comparative genomics study of 23 Aspergillus species from section Flavi.</title>
        <authorList>
            <consortium name="DOE Joint Genome Institute"/>
            <person name="Kjaerbolling I."/>
            <person name="Vesth T."/>
            <person name="Frisvad J.C."/>
            <person name="Nybo J.L."/>
            <person name="Theobald S."/>
            <person name="Kildgaard S."/>
            <person name="Isbrandt T."/>
            <person name="Kuo A."/>
            <person name="Sato A."/>
            <person name="Lyhne E.K."/>
            <person name="Kogle M.E."/>
            <person name="Wiebenga A."/>
            <person name="Kun R.S."/>
            <person name="Lubbers R.J."/>
            <person name="Makela M.R."/>
            <person name="Barry K."/>
            <person name="Chovatia M."/>
            <person name="Clum A."/>
            <person name="Daum C."/>
            <person name="Haridas S."/>
            <person name="He G."/>
            <person name="LaButti K."/>
            <person name="Lipzen A."/>
            <person name="Mondo S."/>
            <person name="Riley R."/>
            <person name="Salamov A."/>
            <person name="Simmons B.A."/>
            <person name="Magnuson J.K."/>
            <person name="Henrissat B."/>
            <person name="Mortensen U.H."/>
            <person name="Larsen T.O."/>
            <person name="Devries R.P."/>
            <person name="Grigoriev I.V."/>
            <person name="Machida M."/>
            <person name="Baker S.E."/>
            <person name="Andersen M.R."/>
        </authorList>
    </citation>
    <scope>NUCLEOTIDE SEQUENCE [LARGE SCALE GENOMIC DNA]</scope>
    <source>
        <strain evidence="2 3">CBS 151.66</strain>
    </source>
</reference>
<evidence type="ECO:0000313" key="3">
    <source>
        <dbReference type="Proteomes" id="UP000326565"/>
    </source>
</evidence>
<feature type="compositionally biased region" description="Basic and acidic residues" evidence="1">
    <location>
        <begin position="93"/>
        <end position="111"/>
    </location>
</feature>
<gene>
    <name evidence="2" type="ORF">BDV29DRAFT_172513</name>
</gene>
<protein>
    <submittedName>
        <fullName evidence="2">Uncharacterized protein</fullName>
    </submittedName>
</protein>
<evidence type="ECO:0000256" key="1">
    <source>
        <dbReference type="SAM" id="MobiDB-lite"/>
    </source>
</evidence>
<name>A0A5N5X4V4_9EURO</name>
<organism evidence="2 3">
    <name type="scientific">Aspergillus leporis</name>
    <dbReference type="NCBI Taxonomy" id="41062"/>
    <lineage>
        <taxon>Eukaryota</taxon>
        <taxon>Fungi</taxon>
        <taxon>Dikarya</taxon>
        <taxon>Ascomycota</taxon>
        <taxon>Pezizomycotina</taxon>
        <taxon>Eurotiomycetes</taxon>
        <taxon>Eurotiomycetidae</taxon>
        <taxon>Eurotiales</taxon>
        <taxon>Aspergillaceae</taxon>
        <taxon>Aspergillus</taxon>
        <taxon>Aspergillus subgen. Circumdati</taxon>
    </lineage>
</organism>
<feature type="region of interest" description="Disordered" evidence="1">
    <location>
        <begin position="1"/>
        <end position="51"/>
    </location>
</feature>
<accession>A0A5N5X4V4</accession>
<feature type="region of interest" description="Disordered" evidence="1">
    <location>
        <begin position="87"/>
        <end position="111"/>
    </location>
</feature>
<keyword evidence="3" id="KW-1185">Reference proteome</keyword>
<proteinExistence type="predicted"/>
<dbReference type="EMBL" id="ML732199">
    <property type="protein sequence ID" value="KAB8075127.1"/>
    <property type="molecule type" value="Genomic_DNA"/>
</dbReference>
<dbReference type="Proteomes" id="UP000326565">
    <property type="component" value="Unassembled WGS sequence"/>
</dbReference>
<dbReference type="OrthoDB" id="4509729at2759"/>